<dbReference type="Gene3D" id="2.40.10.10">
    <property type="entry name" value="Trypsin-like serine proteases"/>
    <property type="match status" value="2"/>
</dbReference>
<dbReference type="OrthoDB" id="40021at2759"/>
<dbReference type="PROSITE" id="PS50240">
    <property type="entry name" value="TRYPSIN_DOM"/>
    <property type="match status" value="1"/>
</dbReference>
<proteinExistence type="predicted"/>
<dbReference type="Proteomes" id="UP000283509">
    <property type="component" value="Unassembled WGS sequence"/>
</dbReference>
<evidence type="ECO:0000256" key="6">
    <source>
        <dbReference type="SAM" id="MobiDB-lite"/>
    </source>
</evidence>
<dbReference type="GO" id="GO:0030246">
    <property type="term" value="F:carbohydrate binding"/>
    <property type="evidence" value="ECO:0007669"/>
    <property type="project" value="UniProtKB-KW"/>
</dbReference>
<dbReference type="InterPro" id="IPR001304">
    <property type="entry name" value="C-type_lectin-like"/>
</dbReference>
<feature type="compositionally biased region" description="Low complexity" evidence="6">
    <location>
        <begin position="660"/>
        <end position="693"/>
    </location>
</feature>
<dbReference type="SMART" id="SM00680">
    <property type="entry name" value="CLIP"/>
    <property type="match status" value="1"/>
</dbReference>
<keyword evidence="3" id="KW-0378">Hydrolase</keyword>
<dbReference type="Pfam" id="PF00059">
    <property type="entry name" value="Lectin_C"/>
    <property type="match status" value="2"/>
</dbReference>
<sequence>MRSLASALLLLACLSRDAICAAKAALAAGAACPPPFAKVGDECFHLSEDKRSWNDARRRCRGMGGDLAVPSDVRALDTFVFARVEGPGVWIGGTDQDNEGVWNYLNGDAIKAQDWSGNQPDNYGGGEDCLEIRSYFNPPVNDYICSVEQHFVCEIEISCPKPFIRIGMECFYLSTEALPWNAARRECQAMGGDLAVPSDVEALDDYSKNVADTCSCILQRQSPFPPAEGPGVWIGGTDQDNEGVWNYLNGDAIKAQDWSGNQPDNYGGGEDCLEIRSYFDPPVNDYVCSRSQRFVSLYSGKPNLDKCVPFVRVKCSKYGYPPRRRNSTITGVLSSSVTLACRSGDTLSPATRRPGQCKGRSKPMEAWIAEGRSRLKPSLSPVLRLKAKGFSGDAGLRLRLSIKEREQGARIGDNNAFSSHLHTQPQYWFLVKMEGGVDVQWLFTIPIVPCDALSTETSHEKDTPAVWLPLCRKAVGVPRADDDGGREDPRNLVTGEDRLLLANLRGSVSIQSRVSPSVSQTTGSCVTPQGEKGSCRLVSQCPAYKPLVADIVSNPDIVVFFRERICRVDPAFILLCCPDQARPSTPAPAPTAPQGRPIGVPGTQATSSFPVRVPAPGRGPSASGLPQGSVQSSQIPGPSPSANRPNRTSPGSNQQQPTFPGSNRPSPGSNRPSPGSNRTSRQPNFPGQQPQQPTVDQDSAPVKVGIPAEEECGFLFSSTKNTVGRDDSEWRPWLVALGRREGGAFQITCGGALVTRRHVLVAAHCMASPRLPKPTHVRLGNPHSARTNDPSLDLELAIADFVDAGYDLKNLGNDLGLSKGTLLTFSSFPYTYTLQNSKDRCRHLIRPVCLPYRFMYDGFRYQEVDVTGWSQSATSLRESPSRPEHTPNTSHPESP</sequence>
<dbReference type="InterPro" id="IPR016187">
    <property type="entry name" value="CTDL_fold"/>
</dbReference>
<dbReference type="InterPro" id="IPR009003">
    <property type="entry name" value="Peptidase_S1_PA"/>
</dbReference>
<feature type="domain" description="Peptidase S1" evidence="9">
    <location>
        <begin position="722"/>
        <end position="895"/>
    </location>
</feature>
<comment type="caution">
    <text evidence="11">The sequence shown here is derived from an EMBL/GenBank/DDBJ whole genome shotgun (WGS) entry which is preliminary data.</text>
</comment>
<feature type="compositionally biased region" description="Polar residues" evidence="6">
    <location>
        <begin position="624"/>
        <end position="659"/>
    </location>
</feature>
<feature type="domain" description="Clip" evidence="10">
    <location>
        <begin position="524"/>
        <end position="577"/>
    </location>
</feature>
<feature type="domain" description="C-type lectin" evidence="8">
    <location>
        <begin position="39"/>
        <end position="154"/>
    </location>
</feature>
<keyword evidence="2 7" id="KW-0732">Signal</keyword>
<evidence type="ECO:0000256" key="1">
    <source>
        <dbReference type="ARBA" id="ARBA00022670"/>
    </source>
</evidence>
<evidence type="ECO:0000256" key="2">
    <source>
        <dbReference type="ARBA" id="ARBA00022729"/>
    </source>
</evidence>
<evidence type="ECO:0000259" key="9">
    <source>
        <dbReference type="PROSITE" id="PS50240"/>
    </source>
</evidence>
<dbReference type="EMBL" id="QCYY01001529">
    <property type="protein sequence ID" value="ROT77397.1"/>
    <property type="molecule type" value="Genomic_DNA"/>
</dbReference>
<evidence type="ECO:0000259" key="8">
    <source>
        <dbReference type="PROSITE" id="PS50041"/>
    </source>
</evidence>
<accession>A0A3R7MBK9</accession>
<dbReference type="SUPFAM" id="SSF56436">
    <property type="entry name" value="C-type lectin-like"/>
    <property type="match status" value="2"/>
</dbReference>
<dbReference type="PROSITE" id="PS50041">
    <property type="entry name" value="C_TYPE_LECTIN_2"/>
    <property type="match status" value="2"/>
</dbReference>
<dbReference type="PROSITE" id="PS51888">
    <property type="entry name" value="CLIP"/>
    <property type="match status" value="1"/>
</dbReference>
<evidence type="ECO:0000313" key="11">
    <source>
        <dbReference type="EMBL" id="ROT77397.1"/>
    </source>
</evidence>
<feature type="domain" description="C-type lectin" evidence="8">
    <location>
        <begin position="166"/>
        <end position="297"/>
    </location>
</feature>
<dbReference type="InterPro" id="IPR001254">
    <property type="entry name" value="Trypsin_dom"/>
</dbReference>
<keyword evidence="12" id="KW-1185">Reference proteome</keyword>
<evidence type="ECO:0000256" key="4">
    <source>
        <dbReference type="ARBA" id="ARBA00022825"/>
    </source>
</evidence>
<name>A0A3R7MBK9_PENVA</name>
<dbReference type="Pfam" id="PF00089">
    <property type="entry name" value="Trypsin"/>
    <property type="match status" value="1"/>
</dbReference>
<evidence type="ECO:0000256" key="5">
    <source>
        <dbReference type="ARBA" id="ARBA00023157"/>
    </source>
</evidence>
<dbReference type="InterPro" id="IPR043504">
    <property type="entry name" value="Peptidase_S1_PA_chymotrypsin"/>
</dbReference>
<feature type="region of interest" description="Disordered" evidence="6">
    <location>
        <begin position="872"/>
        <end position="895"/>
    </location>
</feature>
<keyword evidence="4" id="KW-0720">Serine protease</keyword>
<feature type="compositionally biased region" description="Polar residues" evidence="6">
    <location>
        <begin position="886"/>
        <end position="895"/>
    </location>
</feature>
<keyword evidence="5" id="KW-1015">Disulfide bond</keyword>
<dbReference type="GO" id="GO:0004252">
    <property type="term" value="F:serine-type endopeptidase activity"/>
    <property type="evidence" value="ECO:0007669"/>
    <property type="project" value="InterPro"/>
</dbReference>
<dbReference type="Gene3D" id="3.10.100.10">
    <property type="entry name" value="Mannose-Binding Protein A, subunit A"/>
    <property type="match status" value="2"/>
</dbReference>
<dbReference type="Pfam" id="PF12032">
    <property type="entry name" value="CLIP"/>
    <property type="match status" value="1"/>
</dbReference>
<keyword evidence="11" id="KW-0430">Lectin</keyword>
<dbReference type="SMART" id="SM00034">
    <property type="entry name" value="CLECT"/>
    <property type="match status" value="2"/>
</dbReference>
<keyword evidence="1" id="KW-0645">Protease</keyword>
<feature type="chain" id="PRO_5018549670" evidence="7">
    <location>
        <begin position="21"/>
        <end position="895"/>
    </location>
</feature>
<dbReference type="InterPro" id="IPR038565">
    <property type="entry name" value="CLIP_sf"/>
</dbReference>
<dbReference type="InterPro" id="IPR050111">
    <property type="entry name" value="C-type_lectin/snaclec_domain"/>
</dbReference>
<reference evidence="11 12" key="1">
    <citation type="submission" date="2018-04" db="EMBL/GenBank/DDBJ databases">
        <authorList>
            <person name="Zhang X."/>
            <person name="Yuan J."/>
            <person name="Li F."/>
            <person name="Xiang J."/>
        </authorList>
    </citation>
    <scope>NUCLEOTIDE SEQUENCE [LARGE SCALE GENOMIC DNA]</scope>
    <source>
        <tissue evidence="11">Muscle</tissue>
    </source>
</reference>
<dbReference type="AlphaFoldDB" id="A0A3R7MBK9"/>
<evidence type="ECO:0000259" key="10">
    <source>
        <dbReference type="PROSITE" id="PS51888"/>
    </source>
</evidence>
<evidence type="ECO:0000256" key="3">
    <source>
        <dbReference type="ARBA" id="ARBA00022801"/>
    </source>
</evidence>
<evidence type="ECO:0000313" key="12">
    <source>
        <dbReference type="Proteomes" id="UP000283509"/>
    </source>
</evidence>
<dbReference type="GO" id="GO:0006508">
    <property type="term" value="P:proteolysis"/>
    <property type="evidence" value="ECO:0007669"/>
    <property type="project" value="UniProtKB-KW"/>
</dbReference>
<dbReference type="InterPro" id="IPR016186">
    <property type="entry name" value="C-type_lectin-like/link_sf"/>
</dbReference>
<dbReference type="CDD" id="cd00037">
    <property type="entry name" value="CLECT"/>
    <property type="match status" value="1"/>
</dbReference>
<gene>
    <name evidence="11" type="ORF">C7M84_003963</name>
</gene>
<protein>
    <submittedName>
        <fullName evidence="11">C-type lectin protein</fullName>
    </submittedName>
</protein>
<feature type="region of interest" description="Disordered" evidence="6">
    <location>
        <begin position="583"/>
        <end position="700"/>
    </location>
</feature>
<feature type="signal peptide" evidence="7">
    <location>
        <begin position="1"/>
        <end position="20"/>
    </location>
</feature>
<reference evidence="11 12" key="2">
    <citation type="submission" date="2019-01" db="EMBL/GenBank/DDBJ databases">
        <title>The decoding of complex shrimp genome reveals the adaptation for benthos swimmer, frequently molting mechanism and breeding impact on genome.</title>
        <authorList>
            <person name="Sun Y."/>
            <person name="Gao Y."/>
            <person name="Yu Y."/>
        </authorList>
    </citation>
    <scope>NUCLEOTIDE SEQUENCE [LARGE SCALE GENOMIC DNA]</scope>
    <source>
        <tissue evidence="11">Muscle</tissue>
    </source>
</reference>
<evidence type="ECO:0000256" key="7">
    <source>
        <dbReference type="SAM" id="SignalP"/>
    </source>
</evidence>
<dbReference type="Gene3D" id="3.30.1640.30">
    <property type="match status" value="1"/>
</dbReference>
<dbReference type="InterPro" id="IPR022700">
    <property type="entry name" value="CLIP"/>
</dbReference>
<dbReference type="SUPFAM" id="SSF50494">
    <property type="entry name" value="Trypsin-like serine proteases"/>
    <property type="match status" value="1"/>
</dbReference>
<dbReference type="PANTHER" id="PTHR22803">
    <property type="entry name" value="MANNOSE, PHOSPHOLIPASE, LECTIN RECEPTOR RELATED"/>
    <property type="match status" value="1"/>
</dbReference>
<organism evidence="11 12">
    <name type="scientific">Penaeus vannamei</name>
    <name type="common">Whiteleg shrimp</name>
    <name type="synonym">Litopenaeus vannamei</name>
    <dbReference type="NCBI Taxonomy" id="6689"/>
    <lineage>
        <taxon>Eukaryota</taxon>
        <taxon>Metazoa</taxon>
        <taxon>Ecdysozoa</taxon>
        <taxon>Arthropoda</taxon>
        <taxon>Crustacea</taxon>
        <taxon>Multicrustacea</taxon>
        <taxon>Malacostraca</taxon>
        <taxon>Eumalacostraca</taxon>
        <taxon>Eucarida</taxon>
        <taxon>Decapoda</taxon>
        <taxon>Dendrobranchiata</taxon>
        <taxon>Penaeoidea</taxon>
        <taxon>Penaeidae</taxon>
        <taxon>Penaeus</taxon>
    </lineage>
</organism>